<feature type="compositionally biased region" description="Pro residues" evidence="1">
    <location>
        <begin position="186"/>
        <end position="199"/>
    </location>
</feature>
<feature type="region of interest" description="Disordered" evidence="1">
    <location>
        <begin position="401"/>
        <end position="441"/>
    </location>
</feature>
<dbReference type="OrthoDB" id="3249663at2759"/>
<dbReference type="InParanoid" id="A0A369JS61"/>
<proteinExistence type="predicted"/>
<feature type="compositionally biased region" description="Low complexity" evidence="1">
    <location>
        <begin position="330"/>
        <end position="344"/>
    </location>
</feature>
<sequence length="441" mass="47911">MTEYTTSSQAIREYMTSRERTAYWVQATAPHDFYSPSVPPTVLDGYVPSSPPSEAESSGSAPPRMVLRYGNGRPDVPIPSPEPSPTRSRRRHDGSDSSRSPTSPTFSQNSQHRPRAGSHGGSPLARSPPHRSDRHSERPAPLAPEEIRILPSFGNDQLPHSSSSSSSHQPRSKSLPRSGADLHSQPAPPLPGPMPPLQGPFPGQQVPFTPQPWHPYAQGRPPLAHKHPPAIVYAPSHSSSRPHYAPPAIYHHPPQMGPNGMIYSHSAPVQSQNRPYAAGIPSTMMPPSYPLSSVREEERRAGTWSGRSRSKRERDRARSLSLARPPRPTSSESSDSLDSQDSGSTYYVLPSAGQKVHIITPSPQASVRTATSTTRSPTSPTFSSFKKPAFFQRLFHFAGRLSTSGSHKAPSSSGGSGRRLQRRHSTGGTARRPVIDPVGHH</sequence>
<feature type="compositionally biased region" description="Low complexity" evidence="1">
    <location>
        <begin position="365"/>
        <end position="384"/>
    </location>
</feature>
<feature type="compositionally biased region" description="Polar residues" evidence="1">
    <location>
        <begin position="401"/>
        <end position="410"/>
    </location>
</feature>
<comment type="caution">
    <text evidence="2">The sequence shown here is derived from an EMBL/GenBank/DDBJ whole genome shotgun (WGS) entry which is preliminary data.</text>
</comment>
<keyword evidence="3" id="KW-1185">Reference proteome</keyword>
<evidence type="ECO:0000256" key="1">
    <source>
        <dbReference type="SAM" id="MobiDB-lite"/>
    </source>
</evidence>
<dbReference type="Proteomes" id="UP000076154">
    <property type="component" value="Unassembled WGS sequence"/>
</dbReference>
<feature type="compositionally biased region" description="Low complexity" evidence="1">
    <location>
        <begin position="242"/>
        <end position="254"/>
    </location>
</feature>
<name>A0A369JS61_HYPMA</name>
<feature type="compositionally biased region" description="Polar residues" evidence="1">
    <location>
        <begin position="101"/>
        <end position="111"/>
    </location>
</feature>
<dbReference type="AlphaFoldDB" id="A0A369JS61"/>
<accession>A0A369JS61</accession>
<feature type="region of interest" description="Disordered" evidence="1">
    <location>
        <begin position="31"/>
        <end position="384"/>
    </location>
</feature>
<organism evidence="2 3">
    <name type="scientific">Hypsizygus marmoreus</name>
    <name type="common">White beech mushroom</name>
    <name type="synonym">Agaricus marmoreus</name>
    <dbReference type="NCBI Taxonomy" id="39966"/>
    <lineage>
        <taxon>Eukaryota</taxon>
        <taxon>Fungi</taxon>
        <taxon>Dikarya</taxon>
        <taxon>Basidiomycota</taxon>
        <taxon>Agaricomycotina</taxon>
        <taxon>Agaricomycetes</taxon>
        <taxon>Agaricomycetidae</taxon>
        <taxon>Agaricales</taxon>
        <taxon>Tricholomatineae</taxon>
        <taxon>Lyophyllaceae</taxon>
        <taxon>Hypsizygus</taxon>
    </lineage>
</organism>
<feature type="compositionally biased region" description="Low complexity" evidence="1">
    <location>
        <begin position="52"/>
        <end position="63"/>
    </location>
</feature>
<protein>
    <submittedName>
        <fullName evidence="2">Uncharacterized protein</fullName>
    </submittedName>
</protein>
<gene>
    <name evidence="2" type="ORF">Hypma_010691</name>
</gene>
<evidence type="ECO:0000313" key="3">
    <source>
        <dbReference type="Proteomes" id="UP000076154"/>
    </source>
</evidence>
<reference evidence="2" key="1">
    <citation type="submission" date="2018-04" db="EMBL/GenBank/DDBJ databases">
        <title>Whole genome sequencing of Hypsizygus marmoreus.</title>
        <authorList>
            <person name="Choi I.-G."/>
            <person name="Min B."/>
            <person name="Kim J.-G."/>
            <person name="Kim S."/>
            <person name="Oh Y.-L."/>
            <person name="Kong W.-S."/>
            <person name="Park H."/>
            <person name="Jeong J."/>
            <person name="Song E.-S."/>
        </authorList>
    </citation>
    <scope>NUCLEOTIDE SEQUENCE [LARGE SCALE GENOMIC DNA]</scope>
    <source>
        <strain evidence="2">51987-8</strain>
    </source>
</reference>
<evidence type="ECO:0000313" key="2">
    <source>
        <dbReference type="EMBL" id="RDB22194.1"/>
    </source>
</evidence>
<dbReference type="EMBL" id="LUEZ02000052">
    <property type="protein sequence ID" value="RDB22194.1"/>
    <property type="molecule type" value="Genomic_DNA"/>
</dbReference>